<evidence type="ECO:0000313" key="6">
    <source>
        <dbReference type="Proteomes" id="UP001142462"/>
    </source>
</evidence>
<accession>A0A9W6H692</accession>
<reference evidence="5" key="2">
    <citation type="submission" date="2023-01" db="EMBL/GenBank/DDBJ databases">
        <authorList>
            <person name="Sun Q."/>
            <person name="Evtushenko L."/>
        </authorList>
    </citation>
    <scope>NUCLEOTIDE SEQUENCE</scope>
    <source>
        <strain evidence="5">VKM Ac-1020</strain>
    </source>
</reference>
<dbReference type="PANTHER" id="PTHR10668">
    <property type="entry name" value="PHYTOENE DEHYDROGENASE"/>
    <property type="match status" value="1"/>
</dbReference>
<dbReference type="AlphaFoldDB" id="A0A9W6H692"/>
<dbReference type="Pfam" id="PF01593">
    <property type="entry name" value="Amino_oxidase"/>
    <property type="match status" value="1"/>
</dbReference>
<sequence>MTTRRATVVGSGPNGLSAAVALARAGFDVTVIEAHSGIGGGTRTAELTLPGFRHDVCSAVHPAAFTSLFFDAFGMREKVGWLVPDASYAHPLDGGRAAIAWRDIARTADGLGVDRRAWNAMLRPLARHIDAVADVTGNQMLRVPRHPVTFVRFGLRALELGSPLGRHSFRSEEAHALLTGVIAHANTALPSVAASAAGLLLASQAHAGGWGFPVGGAQAIPDALAEDLRAHGGRIETGHRVDDLSALDWGDPARGDVLVLDTSPRLALTHPDAHGSWAAAIRRFRYGPGASKVDFALDGPVPWAHPDVHLSPTVHIGGTRAEIEAGENAVARGRVPERPFVLAAQPSILDPTRAPKGKSVLWTYIHVPPGSSVDATETVTRQIERFAPGFRDRILASHATTATEFAVYNPSAVGGDFAGGAVTFRQLIGRPVLSTSPWRTPMKGVYLASASTPPGPGVHGMAGWFAARLAIADATGERVELEDLF</sequence>
<dbReference type="GO" id="GO:0016491">
    <property type="term" value="F:oxidoreductase activity"/>
    <property type="evidence" value="ECO:0007669"/>
    <property type="project" value="InterPro"/>
</dbReference>
<evidence type="ECO:0000256" key="3">
    <source>
        <dbReference type="ARBA" id="ARBA00040298"/>
    </source>
</evidence>
<feature type="domain" description="Amine oxidase" evidence="4">
    <location>
        <begin position="15"/>
        <end position="459"/>
    </location>
</feature>
<dbReference type="Proteomes" id="UP001142462">
    <property type="component" value="Unassembled WGS sequence"/>
</dbReference>
<comment type="caution">
    <text evidence="5">The sequence shown here is derived from an EMBL/GenBank/DDBJ whole genome shotgun (WGS) entry which is preliminary data.</text>
</comment>
<keyword evidence="6" id="KW-1185">Reference proteome</keyword>
<dbReference type="SUPFAM" id="SSF51905">
    <property type="entry name" value="FAD/NAD(P)-binding domain"/>
    <property type="match status" value="1"/>
</dbReference>
<name>A0A9W6H692_9MICO</name>
<evidence type="ECO:0000259" key="4">
    <source>
        <dbReference type="Pfam" id="PF01593"/>
    </source>
</evidence>
<protein>
    <recommendedName>
        <fullName evidence="3">Pyridine nucleotide-disulfide oxidoreductase domain-containing protein 2</fullName>
    </recommendedName>
</protein>
<dbReference type="PANTHER" id="PTHR10668:SF105">
    <property type="entry name" value="DEHYDROGENASE-RELATED"/>
    <property type="match status" value="1"/>
</dbReference>
<evidence type="ECO:0000256" key="1">
    <source>
        <dbReference type="ARBA" id="ARBA00037217"/>
    </source>
</evidence>
<gene>
    <name evidence="5" type="ORF">GCM10017576_29890</name>
</gene>
<comment type="function">
    <text evidence="1">Probable oxidoreductase that may play a role as regulator of mitochondrial function.</text>
</comment>
<proteinExistence type="predicted"/>
<evidence type="ECO:0000313" key="5">
    <source>
        <dbReference type="EMBL" id="GLJ62858.1"/>
    </source>
</evidence>
<dbReference type="InterPro" id="IPR002937">
    <property type="entry name" value="Amino_oxidase"/>
</dbReference>
<dbReference type="InterPro" id="IPR036188">
    <property type="entry name" value="FAD/NAD-bd_sf"/>
</dbReference>
<dbReference type="EMBL" id="BSEJ01000018">
    <property type="protein sequence ID" value="GLJ62858.1"/>
    <property type="molecule type" value="Genomic_DNA"/>
</dbReference>
<dbReference type="PRINTS" id="PR00419">
    <property type="entry name" value="ADXRDTASE"/>
</dbReference>
<dbReference type="Gene3D" id="3.50.50.60">
    <property type="entry name" value="FAD/NAD(P)-binding domain"/>
    <property type="match status" value="2"/>
</dbReference>
<organism evidence="5 6">
    <name type="scientific">Microbacterium barkeri</name>
    <dbReference type="NCBI Taxonomy" id="33917"/>
    <lineage>
        <taxon>Bacteria</taxon>
        <taxon>Bacillati</taxon>
        <taxon>Actinomycetota</taxon>
        <taxon>Actinomycetes</taxon>
        <taxon>Micrococcales</taxon>
        <taxon>Microbacteriaceae</taxon>
        <taxon>Microbacterium</taxon>
    </lineage>
</organism>
<comment type="subunit">
    <text evidence="2">Interacts with COX5B; this interaction may contribute to localize PYROXD2 to the inner face of the inner mitochondrial membrane.</text>
</comment>
<dbReference type="RefSeq" id="WP_271174536.1">
    <property type="nucleotide sequence ID" value="NZ_BSEJ01000018.1"/>
</dbReference>
<evidence type="ECO:0000256" key="2">
    <source>
        <dbReference type="ARBA" id="ARBA00038825"/>
    </source>
</evidence>
<reference evidence="5" key="1">
    <citation type="journal article" date="2014" name="Int. J. Syst. Evol. Microbiol.">
        <title>Complete genome sequence of Corynebacterium casei LMG S-19264T (=DSM 44701T), isolated from a smear-ripened cheese.</title>
        <authorList>
            <consortium name="US DOE Joint Genome Institute (JGI-PGF)"/>
            <person name="Walter F."/>
            <person name="Albersmeier A."/>
            <person name="Kalinowski J."/>
            <person name="Ruckert C."/>
        </authorList>
    </citation>
    <scope>NUCLEOTIDE SEQUENCE</scope>
    <source>
        <strain evidence="5">VKM Ac-1020</strain>
    </source>
</reference>